<accession>A0ABD1FFW6</accession>
<gene>
    <name evidence="1" type="ORF">ABEB36_001041</name>
</gene>
<evidence type="ECO:0000313" key="1">
    <source>
        <dbReference type="EMBL" id="KAL1517254.1"/>
    </source>
</evidence>
<proteinExistence type="predicted"/>
<comment type="caution">
    <text evidence="1">The sequence shown here is derived from an EMBL/GenBank/DDBJ whole genome shotgun (WGS) entry which is preliminary data.</text>
</comment>
<sequence>MGNCFGCLPSCKKNGGALCNFNFLSQSRSNFSALLEEKNTTSDSHKRSFLPTFLQKRKYRQKMHPTGIVDNLLKPQLSYRRLSESQRVLPQSSYFKRDIQLQCLDARALLRRTSISSRASTPTSSLDLEWEHETLPVSSLVYGSSWTPSIFPEDVQSTQKHCNITESDCSRVSSSANSLEWDSVQNSVHSDVDTDTQYLLNEIDRLTMKALKETGVTTEDDYLDDAL</sequence>
<dbReference type="Proteomes" id="UP001566132">
    <property type="component" value="Unassembled WGS sequence"/>
</dbReference>
<reference evidence="1 2" key="1">
    <citation type="submission" date="2024-05" db="EMBL/GenBank/DDBJ databases">
        <title>Genetic variation in Jamaican populations of the coffee berry borer (Hypothenemus hampei).</title>
        <authorList>
            <person name="Errbii M."/>
            <person name="Myrie A."/>
        </authorList>
    </citation>
    <scope>NUCLEOTIDE SEQUENCE [LARGE SCALE GENOMIC DNA]</scope>
    <source>
        <strain evidence="1">JA-Hopewell-2020-01-JO</strain>
        <tissue evidence="1">Whole body</tissue>
    </source>
</reference>
<protein>
    <submittedName>
        <fullName evidence="1">Uncharacterized protein</fullName>
    </submittedName>
</protein>
<evidence type="ECO:0000313" key="2">
    <source>
        <dbReference type="Proteomes" id="UP001566132"/>
    </source>
</evidence>
<name>A0ABD1FFW6_HYPHA</name>
<keyword evidence="2" id="KW-1185">Reference proteome</keyword>
<dbReference type="AlphaFoldDB" id="A0ABD1FFW6"/>
<organism evidence="1 2">
    <name type="scientific">Hypothenemus hampei</name>
    <name type="common">Coffee berry borer</name>
    <dbReference type="NCBI Taxonomy" id="57062"/>
    <lineage>
        <taxon>Eukaryota</taxon>
        <taxon>Metazoa</taxon>
        <taxon>Ecdysozoa</taxon>
        <taxon>Arthropoda</taxon>
        <taxon>Hexapoda</taxon>
        <taxon>Insecta</taxon>
        <taxon>Pterygota</taxon>
        <taxon>Neoptera</taxon>
        <taxon>Endopterygota</taxon>
        <taxon>Coleoptera</taxon>
        <taxon>Polyphaga</taxon>
        <taxon>Cucujiformia</taxon>
        <taxon>Curculionidae</taxon>
        <taxon>Scolytinae</taxon>
        <taxon>Hypothenemus</taxon>
    </lineage>
</organism>
<dbReference type="EMBL" id="JBDJPC010000001">
    <property type="protein sequence ID" value="KAL1517254.1"/>
    <property type="molecule type" value="Genomic_DNA"/>
</dbReference>